<organism evidence="4 5">
    <name type="scientific">Streptomyces fildesensis</name>
    <dbReference type="NCBI Taxonomy" id="375757"/>
    <lineage>
        <taxon>Bacteria</taxon>
        <taxon>Bacillati</taxon>
        <taxon>Actinomycetota</taxon>
        <taxon>Actinomycetes</taxon>
        <taxon>Kitasatosporales</taxon>
        <taxon>Streptomycetaceae</taxon>
        <taxon>Streptomyces</taxon>
    </lineage>
</organism>
<dbReference type="NCBIfam" id="TIGR00377">
    <property type="entry name" value="ant_ant_sig"/>
    <property type="match status" value="1"/>
</dbReference>
<evidence type="ECO:0000313" key="4">
    <source>
        <dbReference type="EMBL" id="MFI9106247.1"/>
    </source>
</evidence>
<dbReference type="InterPro" id="IPR002645">
    <property type="entry name" value="STAS_dom"/>
</dbReference>
<protein>
    <recommendedName>
        <fullName evidence="2">Anti-sigma factor antagonist</fullName>
    </recommendedName>
</protein>
<dbReference type="InterPro" id="IPR003658">
    <property type="entry name" value="Anti-sigma_ant"/>
</dbReference>
<proteinExistence type="inferred from homology"/>
<sequence length="142" mass="15189">MPLIPPDHPSPAFAVRIRTGTGTGTRTGTRGTAPVVELHGEIDLMAAPYISRRLDGLARGEEHGGGAVHPPDLVIDVAGVTFMDCRGLSVLVHAHNLISARHGRLHLTGVRPHLRKLLHLTGLDRTFAVQDARVGRVSAPCR</sequence>
<dbReference type="PANTHER" id="PTHR33495:SF2">
    <property type="entry name" value="ANTI-SIGMA FACTOR ANTAGONIST TM_1081-RELATED"/>
    <property type="match status" value="1"/>
</dbReference>
<reference evidence="4 5" key="1">
    <citation type="submission" date="2024-10" db="EMBL/GenBank/DDBJ databases">
        <title>The Natural Products Discovery Center: Release of the First 8490 Sequenced Strains for Exploring Actinobacteria Biosynthetic Diversity.</title>
        <authorList>
            <person name="Kalkreuter E."/>
            <person name="Kautsar S.A."/>
            <person name="Yang D."/>
            <person name="Bader C.D."/>
            <person name="Teijaro C.N."/>
            <person name="Fluegel L."/>
            <person name="Davis C.M."/>
            <person name="Simpson J.R."/>
            <person name="Lauterbach L."/>
            <person name="Steele A.D."/>
            <person name="Gui C."/>
            <person name="Meng S."/>
            <person name="Li G."/>
            <person name="Viehrig K."/>
            <person name="Ye F."/>
            <person name="Su P."/>
            <person name="Kiefer A.F."/>
            <person name="Nichols A."/>
            <person name="Cepeda A.J."/>
            <person name="Yan W."/>
            <person name="Fan B."/>
            <person name="Jiang Y."/>
            <person name="Adhikari A."/>
            <person name="Zheng C.-J."/>
            <person name="Schuster L."/>
            <person name="Cowan T.M."/>
            <person name="Smanski M.J."/>
            <person name="Chevrette M.G."/>
            <person name="De Carvalho L.P.S."/>
            <person name="Shen B."/>
        </authorList>
    </citation>
    <scope>NUCLEOTIDE SEQUENCE [LARGE SCALE GENOMIC DNA]</scope>
    <source>
        <strain evidence="4 5">NPDC053399</strain>
    </source>
</reference>
<dbReference type="Proteomes" id="UP001614394">
    <property type="component" value="Unassembled WGS sequence"/>
</dbReference>
<dbReference type="SUPFAM" id="SSF52091">
    <property type="entry name" value="SpoIIaa-like"/>
    <property type="match status" value="1"/>
</dbReference>
<feature type="domain" description="STAS" evidence="3">
    <location>
        <begin position="35"/>
        <end position="142"/>
    </location>
</feature>
<dbReference type="PANTHER" id="PTHR33495">
    <property type="entry name" value="ANTI-SIGMA FACTOR ANTAGONIST TM_1081-RELATED-RELATED"/>
    <property type="match status" value="1"/>
</dbReference>
<dbReference type="Pfam" id="PF01740">
    <property type="entry name" value="STAS"/>
    <property type="match status" value="1"/>
</dbReference>
<gene>
    <name evidence="4" type="ORF">ACIGXA_37660</name>
</gene>
<evidence type="ECO:0000259" key="3">
    <source>
        <dbReference type="PROSITE" id="PS50801"/>
    </source>
</evidence>
<evidence type="ECO:0000313" key="5">
    <source>
        <dbReference type="Proteomes" id="UP001614394"/>
    </source>
</evidence>
<dbReference type="EMBL" id="JBITYG010000017">
    <property type="protein sequence ID" value="MFI9106247.1"/>
    <property type="molecule type" value="Genomic_DNA"/>
</dbReference>
<keyword evidence="5" id="KW-1185">Reference proteome</keyword>
<accession>A0ABW8CKC5</accession>
<evidence type="ECO:0000256" key="2">
    <source>
        <dbReference type="RuleBase" id="RU003749"/>
    </source>
</evidence>
<dbReference type="Gene3D" id="3.30.750.24">
    <property type="entry name" value="STAS domain"/>
    <property type="match status" value="1"/>
</dbReference>
<name>A0ABW8CKC5_9ACTN</name>
<dbReference type="InterPro" id="IPR036513">
    <property type="entry name" value="STAS_dom_sf"/>
</dbReference>
<comment type="similarity">
    <text evidence="1 2">Belongs to the anti-sigma-factor antagonist family.</text>
</comment>
<dbReference type="CDD" id="cd07043">
    <property type="entry name" value="STAS_anti-anti-sigma_factors"/>
    <property type="match status" value="1"/>
</dbReference>
<evidence type="ECO:0000256" key="1">
    <source>
        <dbReference type="ARBA" id="ARBA00009013"/>
    </source>
</evidence>
<comment type="caution">
    <text evidence="4">The sequence shown here is derived from an EMBL/GenBank/DDBJ whole genome shotgun (WGS) entry which is preliminary data.</text>
</comment>
<dbReference type="PROSITE" id="PS50801">
    <property type="entry name" value="STAS"/>
    <property type="match status" value="1"/>
</dbReference>
<dbReference type="RefSeq" id="WP_399657634.1">
    <property type="nucleotide sequence ID" value="NZ_JBITYG010000017.1"/>
</dbReference>